<name>A0A081AE25_PHYNI</name>
<evidence type="ECO:0000313" key="1">
    <source>
        <dbReference type="EMBL" id="ETO77136.1"/>
    </source>
</evidence>
<comment type="caution">
    <text evidence="1">The sequence shown here is derived from an EMBL/GenBank/DDBJ whole genome shotgun (WGS) entry which is preliminary data.</text>
</comment>
<dbReference type="EMBL" id="ANJA01001455">
    <property type="protein sequence ID" value="ETO77136.1"/>
    <property type="molecule type" value="Genomic_DNA"/>
</dbReference>
<sequence length="89" mass="10211">MSSVIVGAKVVTIPVQTKVSIQLDFPSSYKVTRWLVCYRQLLETESVRYGHRANQCGGHRLKTTIRHDNFSLHYSRASAMAKLKAKFLW</sequence>
<evidence type="ECO:0000313" key="2">
    <source>
        <dbReference type="Proteomes" id="UP000028582"/>
    </source>
</evidence>
<proteinExistence type="predicted"/>
<dbReference type="AlphaFoldDB" id="A0A081AE25"/>
<accession>A0A081AE25</accession>
<dbReference type="Proteomes" id="UP000028582">
    <property type="component" value="Unassembled WGS sequence"/>
</dbReference>
<organism evidence="1 2">
    <name type="scientific">Phytophthora nicotianae P1976</name>
    <dbReference type="NCBI Taxonomy" id="1317066"/>
    <lineage>
        <taxon>Eukaryota</taxon>
        <taxon>Sar</taxon>
        <taxon>Stramenopiles</taxon>
        <taxon>Oomycota</taxon>
        <taxon>Peronosporomycetes</taxon>
        <taxon>Peronosporales</taxon>
        <taxon>Peronosporaceae</taxon>
        <taxon>Phytophthora</taxon>
    </lineage>
</organism>
<protein>
    <submittedName>
        <fullName evidence="1">Uncharacterized protein</fullName>
    </submittedName>
</protein>
<reference evidence="1 2" key="1">
    <citation type="submission" date="2013-11" db="EMBL/GenBank/DDBJ databases">
        <title>The Genome Sequence of Phytophthora parasitica P1976.</title>
        <authorList>
            <consortium name="The Broad Institute Genomics Platform"/>
            <person name="Russ C."/>
            <person name="Tyler B."/>
            <person name="Panabieres F."/>
            <person name="Shan W."/>
            <person name="Tripathy S."/>
            <person name="Grunwald N."/>
            <person name="Machado M."/>
            <person name="Johnson C.S."/>
            <person name="Walker B."/>
            <person name="Young S."/>
            <person name="Zeng Q."/>
            <person name="Gargeya S."/>
            <person name="Fitzgerald M."/>
            <person name="Haas B."/>
            <person name="Abouelleil A."/>
            <person name="Allen A.W."/>
            <person name="Alvarado L."/>
            <person name="Arachchi H.M."/>
            <person name="Berlin A.M."/>
            <person name="Chapman S.B."/>
            <person name="Gainer-Dewar J."/>
            <person name="Goldberg J."/>
            <person name="Griggs A."/>
            <person name="Gujja S."/>
            <person name="Hansen M."/>
            <person name="Howarth C."/>
            <person name="Imamovic A."/>
            <person name="Ireland A."/>
            <person name="Larimer J."/>
            <person name="McCowan C."/>
            <person name="Murphy C."/>
            <person name="Pearson M."/>
            <person name="Poon T.W."/>
            <person name="Priest M."/>
            <person name="Roberts A."/>
            <person name="Saif S."/>
            <person name="Shea T."/>
            <person name="Sisk P."/>
            <person name="Sykes S."/>
            <person name="Wortman J."/>
            <person name="Nusbaum C."/>
            <person name="Birren B."/>
        </authorList>
    </citation>
    <scope>NUCLEOTIDE SEQUENCE [LARGE SCALE GENOMIC DNA]</scope>
    <source>
        <strain evidence="1 2">P1976</strain>
    </source>
</reference>
<gene>
    <name evidence="1" type="ORF">F444_07632</name>
</gene>